<feature type="non-terminal residue" evidence="4">
    <location>
        <position position="281"/>
    </location>
</feature>
<protein>
    <submittedName>
        <fullName evidence="4">Putative methyltransferase-like protein 6</fullName>
    </submittedName>
</protein>
<dbReference type="InterPro" id="IPR029063">
    <property type="entry name" value="SAM-dependent_MTases_sf"/>
</dbReference>
<dbReference type="PANTHER" id="PTHR22809:SF5">
    <property type="entry name" value="TRNA N(3)-METHYLCYTIDINE METHYLTRANSFERASE METTL6"/>
    <property type="match status" value="1"/>
</dbReference>
<evidence type="ECO:0000256" key="2">
    <source>
        <dbReference type="ARBA" id="ARBA00022603"/>
    </source>
</evidence>
<evidence type="ECO:0000313" key="4">
    <source>
        <dbReference type="EMBL" id="JAC86440.1"/>
    </source>
</evidence>
<proteinExistence type="evidence at transcript level"/>
<dbReference type="PIRSF" id="PIRSF037755">
    <property type="entry name" value="Mettl2_prd"/>
    <property type="match status" value="1"/>
</dbReference>
<dbReference type="CDD" id="cd02440">
    <property type="entry name" value="AdoMet_MTases"/>
    <property type="match status" value="1"/>
</dbReference>
<dbReference type="GO" id="GO:0008173">
    <property type="term" value="F:RNA methyltransferase activity"/>
    <property type="evidence" value="ECO:0007669"/>
    <property type="project" value="UniProtKB-ARBA"/>
</dbReference>
<dbReference type="PANTHER" id="PTHR22809">
    <property type="entry name" value="METHYLTRANSFERASE-RELATED"/>
    <property type="match status" value="1"/>
</dbReference>
<dbReference type="Pfam" id="PF13489">
    <property type="entry name" value="Methyltransf_23"/>
    <property type="match status" value="1"/>
</dbReference>
<dbReference type="GO" id="GO:0008757">
    <property type="term" value="F:S-adenosylmethionine-dependent methyltransferase activity"/>
    <property type="evidence" value="ECO:0007669"/>
    <property type="project" value="UniProtKB-ARBA"/>
</dbReference>
<evidence type="ECO:0000256" key="3">
    <source>
        <dbReference type="ARBA" id="ARBA00022679"/>
    </source>
</evidence>
<dbReference type="Gene3D" id="3.40.50.150">
    <property type="entry name" value="Vaccinia Virus protein VP39"/>
    <property type="match status" value="1"/>
</dbReference>
<keyword evidence="3 4" id="KW-0808">Transferase</keyword>
<dbReference type="GO" id="GO:0032259">
    <property type="term" value="P:methylation"/>
    <property type="evidence" value="ECO:0007669"/>
    <property type="project" value="UniProtKB-KW"/>
</dbReference>
<dbReference type="InterPro" id="IPR026113">
    <property type="entry name" value="METTL2/6/8-like"/>
</dbReference>
<dbReference type="SUPFAM" id="SSF53335">
    <property type="entry name" value="S-adenosyl-L-methionine-dependent methyltransferases"/>
    <property type="match status" value="1"/>
</dbReference>
<dbReference type="EMBL" id="GBGD01002449">
    <property type="protein sequence ID" value="JAC86440.1"/>
    <property type="molecule type" value="mRNA"/>
</dbReference>
<accession>A0A069DRC8</accession>
<keyword evidence="2 4" id="KW-0489">Methyltransferase</keyword>
<dbReference type="AlphaFoldDB" id="A0A069DRC8"/>
<organism evidence="4">
    <name type="scientific">Panstrongylus megistus</name>
    <dbReference type="NCBI Taxonomy" id="65343"/>
    <lineage>
        <taxon>Eukaryota</taxon>
        <taxon>Metazoa</taxon>
        <taxon>Ecdysozoa</taxon>
        <taxon>Arthropoda</taxon>
        <taxon>Hexapoda</taxon>
        <taxon>Insecta</taxon>
        <taxon>Pterygota</taxon>
        <taxon>Neoptera</taxon>
        <taxon>Paraneoptera</taxon>
        <taxon>Hemiptera</taxon>
        <taxon>Heteroptera</taxon>
        <taxon>Panheteroptera</taxon>
        <taxon>Cimicomorpha</taxon>
        <taxon>Reduviidae</taxon>
        <taxon>Triatominae</taxon>
        <taxon>Panstrongylus</taxon>
    </lineage>
</organism>
<reference evidence="4" key="1">
    <citation type="journal article" date="2015" name="J. Med. Entomol.">
        <title>A Deep Insight Into the Sialotranscriptome of the Chagas Disease Vector, Panstrongylus megistus (Hemiptera: Heteroptera).</title>
        <authorList>
            <person name="Ribeiro J.M."/>
            <person name="Schwarz A."/>
            <person name="Francischetti I.M."/>
        </authorList>
    </citation>
    <scope>NUCLEOTIDE SEQUENCE</scope>
    <source>
        <tissue evidence="4">Salivary glands</tissue>
    </source>
</reference>
<name>A0A069DRC8_9HEMI</name>
<evidence type="ECO:0000256" key="1">
    <source>
        <dbReference type="ARBA" id="ARBA00009725"/>
    </source>
</evidence>
<sequence>LTEEERIFLDNQNSRPISDFMRVKFEKDAQRYWDLFYKRNCERFFKNRYWTTKEFEELSEGSKEKSLVEIGCGVGNLIYPLVEEGFFRKIYACDFSPRAIEFVKLHPRYNPSIITAFQADVTQIDSLSSVIKEPVDIVTMVFVLSAINPEKFRSVLQNLLPIVRTGTIIFFRDYGLYDMTQLRFKPGHKISDKYYVRQDGTRSYFFTIEELKSLFESEGFTEVSNNYVYRRTVNKKESIDVPRVFIQAKFVKSASTSMVIAPGAFSVHCHPLDSVLSLQTT</sequence>
<comment type="similarity">
    <text evidence="1">Belongs to the methyltransferase superfamily. METL family.</text>
</comment>
<feature type="non-terminal residue" evidence="4">
    <location>
        <position position="1"/>
    </location>
</feature>